<organism evidence="1 2">
    <name type="scientific">Channa argus</name>
    <name type="common">Northern snakehead</name>
    <name type="synonym">Ophicephalus argus</name>
    <dbReference type="NCBI Taxonomy" id="215402"/>
    <lineage>
        <taxon>Eukaryota</taxon>
        <taxon>Metazoa</taxon>
        <taxon>Chordata</taxon>
        <taxon>Craniata</taxon>
        <taxon>Vertebrata</taxon>
        <taxon>Euteleostomi</taxon>
        <taxon>Actinopterygii</taxon>
        <taxon>Neopterygii</taxon>
        <taxon>Teleostei</taxon>
        <taxon>Neoteleostei</taxon>
        <taxon>Acanthomorphata</taxon>
        <taxon>Anabantaria</taxon>
        <taxon>Anabantiformes</taxon>
        <taxon>Channoidei</taxon>
        <taxon>Channidae</taxon>
        <taxon>Channa</taxon>
    </lineage>
</organism>
<sequence>MICILAEQDGIYPVEKFSWETILCKTSVLFALEGSGAQRYSQGDQLMLRRL</sequence>
<name>A0A6G1QRM7_CHAAH</name>
<proteinExistence type="predicted"/>
<reference evidence="1 2" key="1">
    <citation type="submission" date="2019-02" db="EMBL/GenBank/DDBJ databases">
        <title>Opniocepnalus argus genome.</title>
        <authorList>
            <person name="Zhou C."/>
            <person name="Xiao S."/>
        </authorList>
    </citation>
    <scope>NUCLEOTIDE SEQUENCE [LARGE SCALE GENOMIC DNA]</scope>
    <source>
        <strain evidence="1">OARG1902GOOAL</strain>
        <tissue evidence="1">Muscle</tissue>
    </source>
</reference>
<protein>
    <submittedName>
        <fullName evidence="1">Uncharacterized protein</fullName>
    </submittedName>
</protein>
<reference evidence="2" key="2">
    <citation type="submission" date="2019-02" db="EMBL/GenBank/DDBJ databases">
        <title>Opniocepnalus argus Var Kimnra genome.</title>
        <authorList>
            <person name="Zhou C."/>
            <person name="Xiao S."/>
        </authorList>
    </citation>
    <scope>NUCLEOTIDE SEQUENCE [LARGE SCALE GENOMIC DNA]</scope>
</reference>
<dbReference type="EMBL" id="CM015732">
    <property type="protein sequence ID" value="KAF3705205.1"/>
    <property type="molecule type" value="Genomic_DNA"/>
</dbReference>
<evidence type="ECO:0000313" key="1">
    <source>
        <dbReference type="EMBL" id="KAF3705205.1"/>
    </source>
</evidence>
<gene>
    <name evidence="1" type="ORF">EXN66_Car020896</name>
</gene>
<dbReference type="AlphaFoldDB" id="A0A6G1QRM7"/>
<evidence type="ECO:0000313" key="2">
    <source>
        <dbReference type="Proteomes" id="UP000503349"/>
    </source>
</evidence>
<keyword evidence="2" id="KW-1185">Reference proteome</keyword>
<dbReference type="Proteomes" id="UP000503349">
    <property type="component" value="Chromosome 21"/>
</dbReference>
<accession>A0A6G1QRM7</accession>